<comment type="caution">
    <text evidence="4">The sequence shown here is derived from an EMBL/GenBank/DDBJ whole genome shotgun (WGS) entry which is preliminary data.</text>
</comment>
<evidence type="ECO:0000313" key="5">
    <source>
        <dbReference type="Proteomes" id="UP000714817"/>
    </source>
</evidence>
<sequence length="592" mass="66696">MQRPAIHARKLFLILLPFLLLTTVLSYSAFADSCKNIEDLDDREKCYAKEYESTEKKLQDVREQKDSVSKKISDLSSALTVKNEEIVELQNEIAAMNSVLNQINQTLEDKNLQMAKKIELRNGMLRTFAKKGNLSTTDFELIFGTAAVSENLTGFQYATLNYIFEKSLNSDAIRTIKVLQTEIQNFERDKKEAEDLKLELESAQSNLLVLKNSLSSEKASAEGQYSELSDKEKSYSQKLSDISAKQQEILNLKAGGDNGTVGDYDSPSWKVPEPPFSPAFGAFSYGAYTHYKGMSQYGAKGRAEAGQDYKDIIKFYYKQDVKEKDDFPSKICVQGYGDLDFQYYLYGLAEMPSDWPEDALKAQAIAARTYAYRYWKSGQCICTTQSCQVFLKSKADNVPSRWKEAVDDTKKKIIDGDTTAMYASTSGGYVEPGGWDTSGSWPGGAYEKKAKSPWFYWAWYSQNYRFDSSTCGRSHPWLTEKEMADILNSWVVWDKGSNSDRDRISPVTTGCWGGNPYSLDQMASKADDYGTKYSKINSVDVTVGNNGVTTQVKFSTDKGNVTISGDVFKTVFNLRAPGYISLRSRLYDLQRE</sequence>
<feature type="signal peptide" evidence="2">
    <location>
        <begin position="1"/>
        <end position="31"/>
    </location>
</feature>
<dbReference type="Proteomes" id="UP000714817">
    <property type="component" value="Unassembled WGS sequence"/>
</dbReference>
<dbReference type="Gene3D" id="6.10.250.3150">
    <property type="match status" value="1"/>
</dbReference>
<reference evidence="4" key="1">
    <citation type="submission" date="2020-04" db="EMBL/GenBank/DDBJ databases">
        <authorList>
            <person name="Zhang T."/>
        </authorList>
    </citation>
    <scope>NUCLEOTIDE SEQUENCE</scope>
    <source>
        <strain evidence="4">HKST-UBA80</strain>
    </source>
</reference>
<gene>
    <name evidence="4" type="ORF">KDA10_02350</name>
</gene>
<evidence type="ECO:0000256" key="2">
    <source>
        <dbReference type="SAM" id="SignalP"/>
    </source>
</evidence>
<protein>
    <recommendedName>
        <fullName evidence="3">Sporulation stage II protein D amidase enhancer LytB N-terminal domain-containing protein</fullName>
    </recommendedName>
</protein>
<proteinExistence type="predicted"/>
<dbReference type="Pfam" id="PF08486">
    <property type="entry name" value="SpoIID"/>
    <property type="match status" value="1"/>
</dbReference>
<keyword evidence="2" id="KW-0732">Signal</keyword>
<feature type="coiled-coil region" evidence="1">
    <location>
        <begin position="169"/>
        <end position="231"/>
    </location>
</feature>
<feature type="domain" description="Sporulation stage II protein D amidase enhancer LytB N-terminal" evidence="3">
    <location>
        <begin position="339"/>
        <end position="414"/>
    </location>
</feature>
<name>A0A955E014_UNCKA</name>
<organism evidence="4 5">
    <name type="scientific">candidate division WWE3 bacterium</name>
    <dbReference type="NCBI Taxonomy" id="2053526"/>
    <lineage>
        <taxon>Bacteria</taxon>
        <taxon>Katanobacteria</taxon>
    </lineage>
</organism>
<keyword evidence="1" id="KW-0175">Coiled coil</keyword>
<accession>A0A955E014</accession>
<evidence type="ECO:0000256" key="1">
    <source>
        <dbReference type="SAM" id="Coils"/>
    </source>
</evidence>
<dbReference type="EMBL" id="JAGQNY010000007">
    <property type="protein sequence ID" value="MCA9302182.1"/>
    <property type="molecule type" value="Genomic_DNA"/>
</dbReference>
<dbReference type="AlphaFoldDB" id="A0A955E014"/>
<dbReference type="InterPro" id="IPR013693">
    <property type="entry name" value="SpoIID/LytB_N"/>
</dbReference>
<evidence type="ECO:0000313" key="4">
    <source>
        <dbReference type="EMBL" id="MCA9302182.1"/>
    </source>
</evidence>
<reference evidence="4" key="2">
    <citation type="journal article" date="2021" name="Microbiome">
        <title>Successional dynamics and alternative stable states in a saline activated sludge microbial community over 9 years.</title>
        <authorList>
            <person name="Wang Y."/>
            <person name="Ye J."/>
            <person name="Ju F."/>
            <person name="Liu L."/>
            <person name="Boyd J.A."/>
            <person name="Deng Y."/>
            <person name="Parks D.H."/>
            <person name="Jiang X."/>
            <person name="Yin X."/>
            <person name="Woodcroft B.J."/>
            <person name="Tyson G.W."/>
            <person name="Hugenholtz P."/>
            <person name="Polz M.F."/>
            <person name="Zhang T."/>
        </authorList>
    </citation>
    <scope>NUCLEOTIDE SEQUENCE</scope>
    <source>
        <strain evidence="4">HKST-UBA80</strain>
    </source>
</reference>
<feature type="chain" id="PRO_5037377482" description="Sporulation stage II protein D amidase enhancer LytB N-terminal domain-containing protein" evidence="2">
    <location>
        <begin position="32"/>
        <end position="592"/>
    </location>
</feature>
<feature type="coiled-coil region" evidence="1">
    <location>
        <begin position="37"/>
        <end position="106"/>
    </location>
</feature>
<evidence type="ECO:0000259" key="3">
    <source>
        <dbReference type="Pfam" id="PF08486"/>
    </source>
</evidence>